<organism evidence="3 4">
    <name type="scientific">Trichomonas vaginalis (strain ATCC PRA-98 / G3)</name>
    <dbReference type="NCBI Taxonomy" id="412133"/>
    <lineage>
        <taxon>Eukaryota</taxon>
        <taxon>Metamonada</taxon>
        <taxon>Parabasalia</taxon>
        <taxon>Trichomonadida</taxon>
        <taxon>Trichomonadidae</taxon>
        <taxon>Trichomonas</taxon>
    </lineage>
</organism>
<dbReference type="PANTHER" id="PTHR24182:SF13">
    <property type="entry name" value="LD18443P"/>
    <property type="match status" value="1"/>
</dbReference>
<feature type="repeat" description="ANK" evidence="1">
    <location>
        <begin position="379"/>
        <end position="408"/>
    </location>
</feature>
<name>A2FB87_TRIV3</name>
<dbReference type="InterPro" id="IPR002110">
    <property type="entry name" value="Ankyrin_rpt"/>
</dbReference>
<dbReference type="Pfam" id="PF12796">
    <property type="entry name" value="Ank_2"/>
    <property type="match status" value="2"/>
</dbReference>
<reference evidence="3" key="1">
    <citation type="submission" date="2006-10" db="EMBL/GenBank/DDBJ databases">
        <authorList>
            <person name="Amadeo P."/>
            <person name="Zhao Q."/>
            <person name="Wortman J."/>
            <person name="Fraser-Liggett C."/>
            <person name="Carlton J."/>
        </authorList>
    </citation>
    <scope>NUCLEOTIDE SEQUENCE</scope>
    <source>
        <strain evidence="3">G3</strain>
    </source>
</reference>
<keyword evidence="1" id="KW-0040">ANK repeat</keyword>
<keyword evidence="4" id="KW-1185">Reference proteome</keyword>
<evidence type="ECO:0000256" key="1">
    <source>
        <dbReference type="PROSITE-ProRule" id="PRU00023"/>
    </source>
</evidence>
<dbReference type="InterPro" id="IPR020683">
    <property type="entry name" value="DUF3447"/>
</dbReference>
<reference evidence="3" key="2">
    <citation type="journal article" date="2007" name="Science">
        <title>Draft genome sequence of the sexually transmitted pathogen Trichomonas vaginalis.</title>
        <authorList>
            <person name="Carlton J.M."/>
            <person name="Hirt R.P."/>
            <person name="Silva J.C."/>
            <person name="Delcher A.L."/>
            <person name="Schatz M."/>
            <person name="Zhao Q."/>
            <person name="Wortman J.R."/>
            <person name="Bidwell S.L."/>
            <person name="Alsmark U.C.M."/>
            <person name="Besteiro S."/>
            <person name="Sicheritz-Ponten T."/>
            <person name="Noel C.J."/>
            <person name="Dacks J.B."/>
            <person name="Foster P.G."/>
            <person name="Simillion C."/>
            <person name="Van de Peer Y."/>
            <person name="Miranda-Saavedra D."/>
            <person name="Barton G.J."/>
            <person name="Westrop G.D."/>
            <person name="Mueller S."/>
            <person name="Dessi D."/>
            <person name="Fiori P.L."/>
            <person name="Ren Q."/>
            <person name="Paulsen I."/>
            <person name="Zhang H."/>
            <person name="Bastida-Corcuera F.D."/>
            <person name="Simoes-Barbosa A."/>
            <person name="Brown M.T."/>
            <person name="Hayes R.D."/>
            <person name="Mukherjee M."/>
            <person name="Okumura C.Y."/>
            <person name="Schneider R."/>
            <person name="Smith A.J."/>
            <person name="Vanacova S."/>
            <person name="Villalvazo M."/>
            <person name="Haas B.J."/>
            <person name="Pertea M."/>
            <person name="Feldblyum T.V."/>
            <person name="Utterback T.R."/>
            <person name="Shu C.L."/>
            <person name="Osoegawa K."/>
            <person name="de Jong P.J."/>
            <person name="Hrdy I."/>
            <person name="Horvathova L."/>
            <person name="Zubacova Z."/>
            <person name="Dolezal P."/>
            <person name="Malik S.B."/>
            <person name="Logsdon J.M. Jr."/>
            <person name="Henze K."/>
            <person name="Gupta A."/>
            <person name="Wang C.C."/>
            <person name="Dunne R.L."/>
            <person name="Upcroft J.A."/>
            <person name="Upcroft P."/>
            <person name="White O."/>
            <person name="Salzberg S.L."/>
            <person name="Tang P."/>
            <person name="Chiu C.-H."/>
            <person name="Lee Y.-S."/>
            <person name="Embley T.M."/>
            <person name="Coombs G.H."/>
            <person name="Mottram J.C."/>
            <person name="Tachezy J."/>
            <person name="Fraser-Liggett C.M."/>
            <person name="Johnson P.J."/>
        </authorList>
    </citation>
    <scope>NUCLEOTIDE SEQUENCE [LARGE SCALE GENOMIC DNA]</scope>
    <source>
        <strain evidence="3">G3</strain>
    </source>
</reference>
<dbReference type="STRING" id="5722.A2FB87"/>
<dbReference type="InterPro" id="IPR036770">
    <property type="entry name" value="Ankyrin_rpt-contain_sf"/>
</dbReference>
<evidence type="ECO:0000313" key="4">
    <source>
        <dbReference type="Proteomes" id="UP000001542"/>
    </source>
</evidence>
<dbReference type="AlphaFoldDB" id="A2FB87"/>
<protein>
    <recommendedName>
        <fullName evidence="2">DUF3447 domain-containing protein</fullName>
    </recommendedName>
</protein>
<dbReference type="eggNOG" id="KOG4177">
    <property type="taxonomic scope" value="Eukaryota"/>
</dbReference>
<dbReference type="InParanoid" id="A2FB87"/>
<dbReference type="SMR" id="A2FB87"/>
<dbReference type="PANTHER" id="PTHR24182">
    <property type="entry name" value="ANKYRIN REPEAT AND SOCS BOX CONTAINING 4"/>
    <property type="match status" value="1"/>
</dbReference>
<dbReference type="VEuPathDB" id="TrichDB:TVAG_411790"/>
<sequence>MKASKVQMFDKLNQDYSDYISTYDKLYCMENLNEAQIADLFTEMKNVLIEKYHVYHMHLRKEIITLTRFRTKYFKSYVDLLNKFNENYNPRKKDEERYKCIKSFLEHIQEKPILTHIMNDDIEKFISITNTSDFDKDQKINDEMHEFTLLEACCFHGAVQCFKYCISEFKSEITDQCINYSFLSGNTEIIHICHQGRTPNKEWMDYAILSHKFDLITYLSDTFNMEIDPKVCAKYHNLTAFNAFIDQSDDIERKLIYTAKFNLQRLFDFFLSRTKIEIKKDTSSMILFYATKNYNLRMADKAISLGADVNWVNKFNSILSTAAARNAVKICELLIDHGADINADVINKPLFVTSEYNSAQVCSILCKCGANVTEKGWNNGKTPLHVAAFYDSVDVCKILLNHGVDVNIGCPKVCLAQT</sequence>
<gene>
    <name evidence="3" type="ORF">TVAG_411790</name>
</gene>
<evidence type="ECO:0000313" key="3">
    <source>
        <dbReference type="EMBL" id="EAX97817.1"/>
    </source>
</evidence>
<dbReference type="SUPFAM" id="SSF48403">
    <property type="entry name" value="Ankyrin repeat"/>
    <property type="match status" value="1"/>
</dbReference>
<dbReference type="PROSITE" id="PS50088">
    <property type="entry name" value="ANK_REPEAT"/>
    <property type="match status" value="1"/>
</dbReference>
<dbReference type="Pfam" id="PF11929">
    <property type="entry name" value="DUF3447"/>
    <property type="match status" value="1"/>
</dbReference>
<dbReference type="SMART" id="SM00248">
    <property type="entry name" value="ANK"/>
    <property type="match status" value="5"/>
</dbReference>
<proteinExistence type="predicted"/>
<dbReference type="PROSITE" id="PS50297">
    <property type="entry name" value="ANK_REP_REGION"/>
    <property type="match status" value="1"/>
</dbReference>
<dbReference type="EMBL" id="DS113699">
    <property type="protein sequence ID" value="EAX97817.1"/>
    <property type="molecule type" value="Genomic_DNA"/>
</dbReference>
<dbReference type="Proteomes" id="UP000001542">
    <property type="component" value="Unassembled WGS sequence"/>
</dbReference>
<feature type="domain" description="DUF3447" evidence="2">
    <location>
        <begin position="169"/>
        <end position="241"/>
    </location>
</feature>
<dbReference type="Gene3D" id="1.25.40.20">
    <property type="entry name" value="Ankyrin repeat-containing domain"/>
    <property type="match status" value="1"/>
</dbReference>
<accession>A2FB87</accession>
<dbReference type="VEuPathDB" id="TrichDB:TVAGG3_0880030"/>
<evidence type="ECO:0000259" key="2">
    <source>
        <dbReference type="Pfam" id="PF11929"/>
    </source>
</evidence>